<dbReference type="SUPFAM" id="SSF101898">
    <property type="entry name" value="NHL repeat"/>
    <property type="match status" value="1"/>
</dbReference>
<name>A0A7X3K1R3_9BACL</name>
<accession>A0A7X3K1R3</accession>
<feature type="domain" description="SLH" evidence="3">
    <location>
        <begin position="1443"/>
        <end position="1506"/>
    </location>
</feature>
<dbReference type="RefSeq" id="WP_157338755.1">
    <property type="nucleotide sequence ID" value="NZ_RHLK01000023.1"/>
</dbReference>
<dbReference type="Pfam" id="PF00395">
    <property type="entry name" value="SLH"/>
    <property type="match status" value="3"/>
</dbReference>
<dbReference type="OrthoDB" id="843723at2"/>
<dbReference type="InterPro" id="IPR015943">
    <property type="entry name" value="WD40/YVTN_repeat-like_dom_sf"/>
</dbReference>
<evidence type="ECO:0000313" key="4">
    <source>
        <dbReference type="EMBL" id="MVP02395.1"/>
    </source>
</evidence>
<dbReference type="Gene3D" id="2.60.40.1080">
    <property type="match status" value="1"/>
</dbReference>
<dbReference type="SUPFAM" id="SSF49785">
    <property type="entry name" value="Galactose-binding domain-like"/>
    <property type="match status" value="1"/>
</dbReference>
<dbReference type="Gene3D" id="2.130.10.10">
    <property type="entry name" value="YVTN repeat-like/Quinoprotein amine dehydrogenase"/>
    <property type="match status" value="1"/>
</dbReference>
<dbReference type="SUPFAM" id="SSF50998">
    <property type="entry name" value="Quinoprotein alcohol dehydrogenase-like"/>
    <property type="match status" value="1"/>
</dbReference>
<feature type="region of interest" description="Disordered" evidence="1">
    <location>
        <begin position="1034"/>
        <end position="1123"/>
    </location>
</feature>
<sequence length="1506" mass="160626">MKWRKLLSAALSAALVLPAIAIPAPTAHAADFEYTPLLVQNPGFEESDDLPMPGWNVTPAMPVDNLEVKVAKDRKFSGNNSVKIVDNNAKSALEVSSSLIPVEGGQAYRLSAQIYVESKSVRAYLRFKKDGKELSSVNFLANTLNSWKELNLEGTAPDQADTAEIAFYMGGSGVGTSAYVDDIKLQKKKTLSPLPLPYDAPVMIGDAVQFALSQAAAYGTGPDGLSEQYVTTHGTPVGFHVVDTATGKLKFSQSIKSSADTIWGVAQGSDGNMYFSTGGVLYRYLVQEKRIEELGDNPSNKQVFDLKASKDGKIYGSTYSATNMSRVFEYDIQSSKFRDLGVMKEGQQYARGIGVTDDALYVGIGTSAHLMRYDRRTEQITEITIPGVTGTTKTISEVDINNGKLFAYSGEDLYVIDEQTGNFIRTITFQSKLSPPSPHNPDLVYYKLKGDLYSYNIARDEITKIEGIPALPDDTAVKSHAWVTPASGKFAGKQVLAGMAAFGESFLYDPVAGEYEVHAADLPTSATSVNALEESGGYLFMGGYQRGMSIYDTKTGKFVYENKQFHQPEGIGFLNDRVYFGTYSGARMYRLDMTKPLDYKELESSGNPGLALDIEDYQDRPFAMTSGDNKLFIGTFPGYGQTGGAITILEEKQNPDGSFAGVNSETFRHVVPDQSIFGLAYLNGKVYGGTSLNGGLGTTPPVTNAELFVFDTATKKVTSRLTPQIPGLQGRTRLIGNLSIGPDGLLWGIMDNTKDPAGTEDAGYQAAIFAMKPDTLEMVKSKIVTESPYNTSKFRPYYLRWGQDGLLYTTIGRQLFAIDPADMRAQKVIDGTVNLMTLGQDGSIYYVVGTKLYKLPVKVASASVESESAVLAAGDKSALTVKLTYANGKDTSIEGAGNHFVSSNPDIATVEGGVVTAHQPGTAQIKAVVSLDGRIVEASPVTITVVENYFTQTEFNTDGTVSGNVYFLEPQAGRDVTVEAHSSDDKVLAAHSVQTATYSVYEDGKYQYGFNFRLNSDDRKIRLQVNQDSKLYSKSSWLDRSSDAGNGGGTGPGEGGGTGPGGGGGTGPGGGGGTDPGAGGGTNPGTGGGTNPGDSGGSSPGNGNGTGPGSGGGTDSGTMPDASKILKVNDNQGVTANDLKQALATPAPVTILAETGALVPAAGLQGAAANLLTIQTDKGTFELEPSKLPLKEWAGKLGVSIEELQLRFSLTEPAKAVSDEAARAAKENDIELQSPLYEYRLTLESKGARLDITDFAPLYMKRTLKLSRPAEVGSVAAMYNADKEEFRFVPGHVDGTEASFWRTGMSVYAIIKSDKTFADLNGHWAEKSVTDAARKLIVNGVFANTFAPEENVTRAEFAAMLSRALGLSTGTDPFHGFTDLAANAWYTGEISSAVRAGLVDGYENGTFRPEHPVTRAEAAAMAVRALSFTGKTVRLNPGEAEQLLHTFADVSEAGWARNELAAAVKAKLLEGRGEGRLQPAQTIKRAEAAVVLQRVLEGAGFTGSLR</sequence>
<reference evidence="4 5" key="1">
    <citation type="journal article" date="2019" name="Microorganisms">
        <title>Paenibacillus lutrae sp. nov., A Chitinolytic Species Isolated from A River Otter in Castril Natural Park, Granada, Spain.</title>
        <authorList>
            <person name="Rodriguez M."/>
            <person name="Reina J.C."/>
            <person name="Bejar V."/>
            <person name="Llamas I."/>
        </authorList>
    </citation>
    <scope>NUCLEOTIDE SEQUENCE [LARGE SCALE GENOMIC DNA]</scope>
    <source>
        <strain evidence="4 5">N10</strain>
    </source>
</reference>
<dbReference type="InterPro" id="IPR008979">
    <property type="entry name" value="Galactose-bd-like_sf"/>
</dbReference>
<feature type="signal peptide" evidence="2">
    <location>
        <begin position="1"/>
        <end position="29"/>
    </location>
</feature>
<dbReference type="PANTHER" id="PTHR43308">
    <property type="entry name" value="OUTER MEMBRANE PROTEIN ALPHA-RELATED"/>
    <property type="match status" value="1"/>
</dbReference>
<organism evidence="4 5">
    <name type="scientific">Paenibacillus lutrae</name>
    <dbReference type="NCBI Taxonomy" id="2078573"/>
    <lineage>
        <taxon>Bacteria</taxon>
        <taxon>Bacillati</taxon>
        <taxon>Bacillota</taxon>
        <taxon>Bacilli</taxon>
        <taxon>Bacillales</taxon>
        <taxon>Paenibacillaceae</taxon>
        <taxon>Paenibacillus</taxon>
    </lineage>
</organism>
<gene>
    <name evidence="4" type="ORF">EDM21_23200</name>
</gene>
<evidence type="ECO:0000256" key="2">
    <source>
        <dbReference type="SAM" id="SignalP"/>
    </source>
</evidence>
<dbReference type="PROSITE" id="PS51272">
    <property type="entry name" value="SLH"/>
    <property type="match status" value="3"/>
</dbReference>
<protein>
    <recommendedName>
        <fullName evidence="3">SLH domain-containing protein</fullName>
    </recommendedName>
</protein>
<evidence type="ECO:0000313" key="5">
    <source>
        <dbReference type="Proteomes" id="UP000490800"/>
    </source>
</evidence>
<dbReference type="Pfam" id="PF02368">
    <property type="entry name" value="Big_2"/>
    <property type="match status" value="1"/>
</dbReference>
<feature type="domain" description="SLH" evidence="3">
    <location>
        <begin position="1373"/>
        <end position="1436"/>
    </location>
</feature>
<proteinExistence type="predicted"/>
<feature type="compositionally biased region" description="Gly residues" evidence="1">
    <location>
        <begin position="1045"/>
        <end position="1115"/>
    </location>
</feature>
<keyword evidence="5" id="KW-1185">Reference proteome</keyword>
<comment type="caution">
    <text evidence="4">The sequence shown here is derived from an EMBL/GenBank/DDBJ whole genome shotgun (WGS) entry which is preliminary data.</text>
</comment>
<feature type="domain" description="SLH" evidence="3">
    <location>
        <begin position="1312"/>
        <end position="1372"/>
    </location>
</feature>
<dbReference type="InterPro" id="IPR003343">
    <property type="entry name" value="Big_2"/>
</dbReference>
<dbReference type="EMBL" id="RHLK01000023">
    <property type="protein sequence ID" value="MVP02395.1"/>
    <property type="molecule type" value="Genomic_DNA"/>
</dbReference>
<dbReference type="Gene3D" id="2.60.120.260">
    <property type="entry name" value="Galactose-binding domain-like"/>
    <property type="match status" value="1"/>
</dbReference>
<evidence type="ECO:0000256" key="1">
    <source>
        <dbReference type="SAM" id="MobiDB-lite"/>
    </source>
</evidence>
<dbReference type="PANTHER" id="PTHR43308:SF5">
    <property type="entry name" value="S-LAYER PROTEIN _ PEPTIDOGLYCAN ENDO-BETA-N-ACETYLGLUCOSAMINIDASE"/>
    <property type="match status" value="1"/>
</dbReference>
<keyword evidence="2" id="KW-0732">Signal</keyword>
<dbReference type="Proteomes" id="UP000490800">
    <property type="component" value="Unassembled WGS sequence"/>
</dbReference>
<dbReference type="InterPro" id="IPR011047">
    <property type="entry name" value="Quinoprotein_ADH-like_sf"/>
</dbReference>
<dbReference type="InterPro" id="IPR001119">
    <property type="entry name" value="SLH_dom"/>
</dbReference>
<evidence type="ECO:0000259" key="3">
    <source>
        <dbReference type="PROSITE" id="PS51272"/>
    </source>
</evidence>
<dbReference type="InterPro" id="IPR008964">
    <property type="entry name" value="Invasin/intimin_cell_adhesion"/>
</dbReference>
<dbReference type="InterPro" id="IPR051465">
    <property type="entry name" value="Cell_Envelope_Struct_Comp"/>
</dbReference>
<dbReference type="SUPFAM" id="SSF49373">
    <property type="entry name" value="Invasin/intimin cell-adhesion fragments"/>
    <property type="match status" value="1"/>
</dbReference>
<feature type="chain" id="PRO_5031038365" description="SLH domain-containing protein" evidence="2">
    <location>
        <begin position="30"/>
        <end position="1506"/>
    </location>
</feature>